<dbReference type="EMBL" id="QNVT01000032">
    <property type="protein sequence ID" value="REC59813.1"/>
    <property type="molecule type" value="Genomic_DNA"/>
</dbReference>
<comment type="caution">
    <text evidence="1">The sequence shown here is derived from an EMBL/GenBank/DDBJ whole genome shotgun (WGS) entry which is preliminary data.</text>
</comment>
<keyword evidence="2" id="KW-1185">Reference proteome</keyword>
<proteinExistence type="predicted"/>
<reference evidence="2" key="1">
    <citation type="submission" date="2018-06" db="EMBL/GenBank/DDBJ databases">
        <authorList>
            <person name="Lum Nde A."/>
            <person name="Hugo C."/>
        </authorList>
    </citation>
    <scope>NUCLEOTIDE SEQUENCE [LARGE SCALE GENOMIC DNA]</scope>
    <source>
        <strain evidence="2">1_F178</strain>
    </source>
</reference>
<dbReference type="Proteomes" id="UP000256686">
    <property type="component" value="Unassembled WGS sequence"/>
</dbReference>
<accession>A0A3D9C1R8</accession>
<protein>
    <submittedName>
        <fullName evidence="1">Uncharacterized protein</fullName>
    </submittedName>
</protein>
<evidence type="ECO:0000313" key="2">
    <source>
        <dbReference type="Proteomes" id="UP000256686"/>
    </source>
</evidence>
<dbReference type="AlphaFoldDB" id="A0A3D9C1R8"/>
<sequence length="121" mass="14599">MENLEFILYIIKRRSLFFIENSNDYFKYINGFIAGSKNGSLFDFFKEFEIYVIENNDLKGFENKPMHLIFNFLAVYENKSLDILNIELVNFLKSDRTDHLEIVTRFRESNKIEDLIEKYQD</sequence>
<dbReference type="RefSeq" id="WP_115973270.1">
    <property type="nucleotide sequence ID" value="NZ_QNVT01000032.1"/>
</dbReference>
<organism evidence="1 2">
    <name type="scientific">Chryseobacterium pennae</name>
    <dbReference type="NCBI Taxonomy" id="2258962"/>
    <lineage>
        <taxon>Bacteria</taxon>
        <taxon>Pseudomonadati</taxon>
        <taxon>Bacteroidota</taxon>
        <taxon>Flavobacteriia</taxon>
        <taxon>Flavobacteriales</taxon>
        <taxon>Weeksellaceae</taxon>
        <taxon>Chryseobacterium group</taxon>
        <taxon>Chryseobacterium</taxon>
    </lineage>
</organism>
<evidence type="ECO:0000313" key="1">
    <source>
        <dbReference type="EMBL" id="REC59813.1"/>
    </source>
</evidence>
<gene>
    <name evidence="1" type="ORF">DRF65_24100</name>
</gene>
<name>A0A3D9C1R8_9FLAO</name>